<dbReference type="AlphaFoldDB" id="A0A371NAU6"/>
<keyword evidence="1" id="KW-1133">Transmembrane helix</keyword>
<evidence type="ECO:0000313" key="2">
    <source>
        <dbReference type="EMBL" id="REE25286.1"/>
    </source>
</evidence>
<keyword evidence="3" id="KW-1185">Reference proteome</keyword>
<accession>A0A371NAU6</accession>
<dbReference type="EMBL" id="QREL01000003">
    <property type="protein sequence ID" value="REE25286.1"/>
    <property type="molecule type" value="Genomic_DNA"/>
</dbReference>
<dbReference type="InterPro" id="IPR019277">
    <property type="entry name" value="DUF2304"/>
</dbReference>
<keyword evidence="1" id="KW-0812">Transmembrane</keyword>
<organism evidence="2 3">
    <name type="scientific">Methanothermobacter defluvii</name>
    <dbReference type="NCBI Taxonomy" id="49339"/>
    <lineage>
        <taxon>Archaea</taxon>
        <taxon>Methanobacteriati</taxon>
        <taxon>Methanobacteriota</taxon>
        <taxon>Methanomada group</taxon>
        <taxon>Methanobacteria</taxon>
        <taxon>Methanobacteriales</taxon>
        <taxon>Methanobacteriaceae</taxon>
        <taxon>Methanothermobacter</taxon>
    </lineage>
</organism>
<reference evidence="2 3" key="1">
    <citation type="submission" date="2018-07" db="EMBL/GenBank/DDBJ databases">
        <title>Genomic Encyclopedia of Type Strains, Phase IV (KMG-IV): sequencing the most valuable type-strain genomes for metagenomic binning, comparative biology and taxonomic classification.</title>
        <authorList>
            <person name="Goeker M."/>
        </authorList>
    </citation>
    <scope>NUCLEOTIDE SEQUENCE [LARGE SCALE GENOMIC DNA]</scope>
    <source>
        <strain evidence="2 3">DSM 7466</strain>
    </source>
</reference>
<comment type="caution">
    <text evidence="2">The sequence shown here is derived from an EMBL/GenBank/DDBJ whole genome shotgun (WGS) entry which is preliminary data.</text>
</comment>
<evidence type="ECO:0000256" key="1">
    <source>
        <dbReference type="SAM" id="Phobius"/>
    </source>
</evidence>
<name>A0A371NAU6_9EURY</name>
<sequence length="116" mass="13110">MRSSVGEFMIYQVIGTVIGIAGIIVSFARFRESRTSPGGLLLWLILWVSVILFSLNPPFSTRIANLLGIGRGLDFLLIIGILGAYYLLFRIYLMVDRIQQDITELVHEIALREHDD</sequence>
<feature type="transmembrane region" description="Helical" evidence="1">
    <location>
        <begin position="75"/>
        <end position="93"/>
    </location>
</feature>
<dbReference type="Proteomes" id="UP000256864">
    <property type="component" value="Unassembled WGS sequence"/>
</dbReference>
<dbReference type="Pfam" id="PF10066">
    <property type="entry name" value="DUF2304"/>
    <property type="match status" value="1"/>
</dbReference>
<evidence type="ECO:0000313" key="3">
    <source>
        <dbReference type="Proteomes" id="UP000256864"/>
    </source>
</evidence>
<feature type="transmembrane region" description="Helical" evidence="1">
    <location>
        <begin position="6"/>
        <end position="27"/>
    </location>
</feature>
<gene>
    <name evidence="2" type="ORF">C7452_1636</name>
</gene>
<evidence type="ECO:0008006" key="4">
    <source>
        <dbReference type="Google" id="ProtNLM"/>
    </source>
</evidence>
<protein>
    <recommendedName>
        <fullName evidence="4">DUF2304 domain-containing protein</fullName>
    </recommendedName>
</protein>
<proteinExistence type="predicted"/>
<dbReference type="SMR" id="A0A371NAU6"/>
<feature type="transmembrane region" description="Helical" evidence="1">
    <location>
        <begin position="39"/>
        <end position="55"/>
    </location>
</feature>
<keyword evidence="1" id="KW-0472">Membrane</keyword>